<dbReference type="AlphaFoldDB" id="A0AA40C203"/>
<feature type="region of interest" description="Disordered" evidence="1">
    <location>
        <begin position="194"/>
        <end position="219"/>
    </location>
</feature>
<feature type="compositionally biased region" description="Polar residues" evidence="1">
    <location>
        <begin position="156"/>
        <end position="170"/>
    </location>
</feature>
<reference evidence="2" key="1">
    <citation type="submission" date="2023-06" db="EMBL/GenBank/DDBJ databases">
        <title>Genome-scale phylogeny and comparative genomics of the fungal order Sordariales.</title>
        <authorList>
            <consortium name="Lawrence Berkeley National Laboratory"/>
            <person name="Hensen N."/>
            <person name="Bonometti L."/>
            <person name="Westerberg I."/>
            <person name="Brannstrom I.O."/>
            <person name="Guillou S."/>
            <person name="Cros-Aarteil S."/>
            <person name="Calhoun S."/>
            <person name="Haridas S."/>
            <person name="Kuo A."/>
            <person name="Mondo S."/>
            <person name="Pangilinan J."/>
            <person name="Riley R."/>
            <person name="Labutti K."/>
            <person name="Andreopoulos B."/>
            <person name="Lipzen A."/>
            <person name="Chen C."/>
            <person name="Yanf M."/>
            <person name="Daum C."/>
            <person name="Ng V."/>
            <person name="Clum A."/>
            <person name="Steindorff A."/>
            <person name="Ohm R."/>
            <person name="Martin F."/>
            <person name="Silar P."/>
            <person name="Natvig D."/>
            <person name="Lalanne C."/>
            <person name="Gautier V."/>
            <person name="Ament-Velasquez S.L."/>
            <person name="Kruys A."/>
            <person name="Hutchinson M.I."/>
            <person name="Powell A.J."/>
            <person name="Barry K."/>
            <person name="Miller A.N."/>
            <person name="Grigoriev I.V."/>
            <person name="Debuchy R."/>
            <person name="Gladieux P."/>
            <person name="Thoren M.H."/>
            <person name="Johannesson H."/>
        </authorList>
    </citation>
    <scope>NUCLEOTIDE SEQUENCE</scope>
    <source>
        <strain evidence="2">CBS 606.72</strain>
    </source>
</reference>
<organism evidence="2 3">
    <name type="scientific">Immersiella caudata</name>
    <dbReference type="NCBI Taxonomy" id="314043"/>
    <lineage>
        <taxon>Eukaryota</taxon>
        <taxon>Fungi</taxon>
        <taxon>Dikarya</taxon>
        <taxon>Ascomycota</taxon>
        <taxon>Pezizomycotina</taxon>
        <taxon>Sordariomycetes</taxon>
        <taxon>Sordariomycetidae</taxon>
        <taxon>Sordariales</taxon>
        <taxon>Lasiosphaeriaceae</taxon>
        <taxon>Immersiella</taxon>
    </lineage>
</organism>
<dbReference type="Gene3D" id="3.60.130.30">
    <property type="match status" value="1"/>
</dbReference>
<evidence type="ECO:0000256" key="1">
    <source>
        <dbReference type="SAM" id="MobiDB-lite"/>
    </source>
</evidence>
<name>A0AA40C203_9PEZI</name>
<comment type="caution">
    <text evidence="2">The sequence shown here is derived from an EMBL/GenBank/DDBJ whole genome shotgun (WGS) entry which is preliminary data.</text>
</comment>
<protein>
    <submittedName>
        <fullName evidence="2">Uncharacterized protein</fullName>
    </submittedName>
</protein>
<keyword evidence="3" id="KW-1185">Reference proteome</keyword>
<feature type="region of interest" description="Disordered" evidence="1">
    <location>
        <begin position="156"/>
        <end position="176"/>
    </location>
</feature>
<gene>
    <name evidence="2" type="ORF">B0T14DRAFT_563854</name>
</gene>
<feature type="compositionally biased region" description="Low complexity" evidence="1">
    <location>
        <begin position="201"/>
        <end position="213"/>
    </location>
</feature>
<sequence>MPFSRKNALLSVPGCETIECLLRAPNNKSRATRVVKPFDEHMKAQQRRKGLVKLGKRCTQIPGDPFGLWTPWASNVVHPRDERMPRSQTPAIVAGIDSNQQIGDMIQIAHAYDEEFTVVKDNDEELVVKFALGSKSVRLMQCRDLDVTDEEAYIQSSRARASEHSTSTQLPDPPMAPELTQLIMAKLLSARGGQPDINDLSSSNPSSSGSSGSKKSKAGPFYNLRMATLEEYWLHMSPKQREDTRRDPVRANLPVPKWHTDVFHQYALDQIAAQNVWGYVEEDVFVVVDKNHRVVFANVENLSSLLFGYSTTDLLARFLDIWFYFTPLHSPESVRHTVSVYIRKIHPELDPSKATVAHLPDAKICVAHYGTWAVTGGQNGRHICLNSDSAFTRGSSSTFSRLLFGDFCRAALDKVTGMTRLLLKPLDPEHYKDPEDFLSLFALRVNGYTQRHRDKNEVSGGLAGFCTFGDYTGGHLCITQLNLKVPHEPGACSLIRGTVLRHPVENFTGPRFFLIGTNHENVKRNAWRKLGKLPALPPTNQDNDTNWKSRKHDVKMDTTCVNERDGHFDNIQYTNRKLHDAGSLEASSPSSEADTS</sequence>
<evidence type="ECO:0000313" key="3">
    <source>
        <dbReference type="Proteomes" id="UP001175000"/>
    </source>
</evidence>
<dbReference type="EMBL" id="JAULSU010000003">
    <property type="protein sequence ID" value="KAK0622401.1"/>
    <property type="molecule type" value="Genomic_DNA"/>
</dbReference>
<proteinExistence type="predicted"/>
<feature type="region of interest" description="Disordered" evidence="1">
    <location>
        <begin position="575"/>
        <end position="596"/>
    </location>
</feature>
<dbReference type="Proteomes" id="UP001175000">
    <property type="component" value="Unassembled WGS sequence"/>
</dbReference>
<accession>A0AA40C203</accession>
<feature type="compositionally biased region" description="Polar residues" evidence="1">
    <location>
        <begin position="585"/>
        <end position="596"/>
    </location>
</feature>
<evidence type="ECO:0000313" key="2">
    <source>
        <dbReference type="EMBL" id="KAK0622401.1"/>
    </source>
</evidence>